<keyword evidence="2" id="KW-1185">Reference proteome</keyword>
<accession>A0A5B9E888</accession>
<sequence>MSGPTAFALSHLFTDLVDRPVNFSEARTLPAVEAKKVYGVYETLPAGRPIIVQADLPFIAAIAGLLIGMPANIALERAQVEPMEDSVRDPIYEALNICSTCLSGGERVLLRMMTTNKMKILHPASELLKKSGSAINYKVVISGKDCGLVSVLGVY</sequence>
<dbReference type="Proteomes" id="UP000321820">
    <property type="component" value="Chromosome"/>
</dbReference>
<dbReference type="KEGG" id="talb:FTW19_10050"/>
<protein>
    <submittedName>
        <fullName evidence="1">Uncharacterized protein</fullName>
    </submittedName>
</protein>
<evidence type="ECO:0000313" key="2">
    <source>
        <dbReference type="Proteomes" id="UP000321820"/>
    </source>
</evidence>
<dbReference type="RefSeq" id="WP_147647498.1">
    <property type="nucleotide sequence ID" value="NZ_CP042806.1"/>
</dbReference>
<dbReference type="OrthoDB" id="122059at2"/>
<evidence type="ECO:0000313" key="1">
    <source>
        <dbReference type="EMBL" id="QEE28308.1"/>
    </source>
</evidence>
<name>A0A5B9E888_9BACT</name>
<reference evidence="1 2" key="1">
    <citation type="submission" date="2019-08" db="EMBL/GenBank/DDBJ databases">
        <title>Complete genome sequence of Terriglobus albidus strain ORNL.</title>
        <authorList>
            <person name="Podar M."/>
        </authorList>
    </citation>
    <scope>NUCLEOTIDE SEQUENCE [LARGE SCALE GENOMIC DNA]</scope>
    <source>
        <strain evidence="1 2">ORNL</strain>
    </source>
</reference>
<dbReference type="EMBL" id="CP042806">
    <property type="protein sequence ID" value="QEE28308.1"/>
    <property type="molecule type" value="Genomic_DNA"/>
</dbReference>
<dbReference type="AlphaFoldDB" id="A0A5B9E888"/>
<gene>
    <name evidence="1" type="ORF">FTW19_10050</name>
</gene>
<organism evidence="1 2">
    <name type="scientific">Terriglobus albidus</name>
    <dbReference type="NCBI Taxonomy" id="1592106"/>
    <lineage>
        <taxon>Bacteria</taxon>
        <taxon>Pseudomonadati</taxon>
        <taxon>Acidobacteriota</taxon>
        <taxon>Terriglobia</taxon>
        <taxon>Terriglobales</taxon>
        <taxon>Acidobacteriaceae</taxon>
        <taxon>Terriglobus</taxon>
    </lineage>
</organism>
<proteinExistence type="predicted"/>